<evidence type="ECO:0000313" key="1">
    <source>
        <dbReference type="EMBL" id="QXT40773.1"/>
    </source>
</evidence>
<name>A0A8F6TZG5_9RHOB</name>
<dbReference type="EMBL" id="CP079194">
    <property type="protein sequence ID" value="QXT40773.1"/>
    <property type="molecule type" value="Genomic_DNA"/>
</dbReference>
<gene>
    <name evidence="1" type="ORF">KYE46_05940</name>
</gene>
<accession>A0A8F6TZG5</accession>
<dbReference type="InterPro" id="IPR009531">
    <property type="entry name" value="DUF1150"/>
</dbReference>
<dbReference type="Proteomes" id="UP000825009">
    <property type="component" value="Chromosome"/>
</dbReference>
<proteinExistence type="predicted"/>
<evidence type="ECO:0000313" key="2">
    <source>
        <dbReference type="Proteomes" id="UP000825009"/>
    </source>
</evidence>
<dbReference type="KEGG" id="gce:KYE46_05940"/>
<protein>
    <submittedName>
        <fullName evidence="1">DUF1150 domain-containing protein</fullName>
    </submittedName>
</protein>
<organism evidence="1 2">
    <name type="scientific">Gymnodinialimonas ceratoperidinii</name>
    <dbReference type="NCBI Taxonomy" id="2856823"/>
    <lineage>
        <taxon>Bacteria</taxon>
        <taxon>Pseudomonadati</taxon>
        <taxon>Pseudomonadota</taxon>
        <taxon>Alphaproteobacteria</taxon>
        <taxon>Rhodobacterales</taxon>
        <taxon>Paracoccaceae</taxon>
        <taxon>Gymnodinialimonas</taxon>
    </lineage>
</organism>
<reference evidence="1 2" key="1">
    <citation type="submission" date="2021-07" db="EMBL/GenBank/DDBJ databases">
        <title>A novel Jannaschia species isolated from marine dinoflagellate Ceratoperidinium margalefii.</title>
        <authorList>
            <person name="Jiang Y."/>
            <person name="Li Z."/>
        </authorList>
    </citation>
    <scope>NUCLEOTIDE SEQUENCE [LARGE SCALE GENOMIC DNA]</scope>
    <source>
        <strain evidence="1 2">J12C1-MA-4</strain>
    </source>
</reference>
<dbReference type="RefSeq" id="WP_219004142.1">
    <property type="nucleotide sequence ID" value="NZ_CP079194.1"/>
</dbReference>
<dbReference type="AlphaFoldDB" id="A0A8F6TZG5"/>
<keyword evidence="2" id="KW-1185">Reference proteome</keyword>
<dbReference type="Pfam" id="PF06620">
    <property type="entry name" value="DUF1150"/>
    <property type="match status" value="1"/>
</dbReference>
<sequence length="73" mass="8197">MTQEEVTTTEQKIVYIREVAVDDLPEEVQEQAEGLKTLYAIGGEDGEQLALARDRELAFIVARQNGMEPHSVH</sequence>